<dbReference type="GO" id="GO:0005634">
    <property type="term" value="C:nucleus"/>
    <property type="evidence" value="ECO:0007669"/>
    <property type="project" value="TreeGrafter"/>
</dbReference>
<feature type="compositionally biased region" description="Polar residues" evidence="3">
    <location>
        <begin position="9"/>
        <end position="22"/>
    </location>
</feature>
<dbReference type="AlphaFoldDB" id="A0A4R0RQH5"/>
<comment type="caution">
    <text evidence="5">The sequence shown here is derived from an EMBL/GenBank/DDBJ whole genome shotgun (WGS) entry which is preliminary data.</text>
</comment>
<dbReference type="Proteomes" id="UP000292702">
    <property type="component" value="Unassembled WGS sequence"/>
</dbReference>
<dbReference type="EMBL" id="RWJN01000011">
    <property type="protein sequence ID" value="TCD71011.1"/>
    <property type="molecule type" value="Genomic_DNA"/>
</dbReference>
<dbReference type="InterPro" id="IPR045318">
    <property type="entry name" value="EZH1/2-like"/>
</dbReference>
<feature type="region of interest" description="Disordered" evidence="3">
    <location>
        <begin position="1"/>
        <end position="44"/>
    </location>
</feature>
<dbReference type="PANTHER" id="PTHR45747">
    <property type="entry name" value="HISTONE-LYSINE N-METHYLTRANSFERASE E(Z)"/>
    <property type="match status" value="1"/>
</dbReference>
<keyword evidence="2" id="KW-0804">Transcription</keyword>
<dbReference type="STRING" id="92696.A0A4R0RQH5"/>
<reference evidence="5 6" key="1">
    <citation type="submission" date="2018-11" db="EMBL/GenBank/DDBJ databases">
        <title>Genome assembly of Steccherinum ochraceum LE-BIN_3174, the white-rot fungus of the Steccherinaceae family (The Residual Polyporoid clade, Polyporales, Basidiomycota).</title>
        <authorList>
            <person name="Fedorova T.V."/>
            <person name="Glazunova O.A."/>
            <person name="Landesman E.O."/>
            <person name="Moiseenko K.V."/>
            <person name="Psurtseva N.V."/>
            <person name="Savinova O.S."/>
            <person name="Shakhova N.V."/>
            <person name="Tyazhelova T.V."/>
            <person name="Vasina D.V."/>
        </authorList>
    </citation>
    <scope>NUCLEOTIDE SEQUENCE [LARGE SCALE GENOMIC DNA]</scope>
    <source>
        <strain evidence="5 6">LE-BIN_3174</strain>
    </source>
</reference>
<gene>
    <name evidence="5" type="ORF">EIP91_000509</name>
</gene>
<accession>A0A4R0RQH5</accession>
<evidence type="ECO:0000256" key="2">
    <source>
        <dbReference type="ARBA" id="ARBA00023163"/>
    </source>
</evidence>
<organism evidence="5 6">
    <name type="scientific">Steccherinum ochraceum</name>
    <dbReference type="NCBI Taxonomy" id="92696"/>
    <lineage>
        <taxon>Eukaryota</taxon>
        <taxon>Fungi</taxon>
        <taxon>Dikarya</taxon>
        <taxon>Basidiomycota</taxon>
        <taxon>Agaricomycotina</taxon>
        <taxon>Agaricomycetes</taxon>
        <taxon>Polyporales</taxon>
        <taxon>Steccherinaceae</taxon>
        <taxon>Steccherinum</taxon>
    </lineage>
</organism>
<dbReference type="GO" id="GO:0031507">
    <property type="term" value="P:heterochromatin formation"/>
    <property type="evidence" value="ECO:0007669"/>
    <property type="project" value="TreeGrafter"/>
</dbReference>
<protein>
    <recommendedName>
        <fullName evidence="4">SET domain-containing protein</fullName>
    </recommendedName>
</protein>
<dbReference type="SUPFAM" id="SSF82199">
    <property type="entry name" value="SET domain"/>
    <property type="match status" value="1"/>
</dbReference>
<feature type="compositionally biased region" description="Basic and acidic residues" evidence="3">
    <location>
        <begin position="26"/>
        <end position="38"/>
    </location>
</feature>
<evidence type="ECO:0000313" key="6">
    <source>
        <dbReference type="Proteomes" id="UP000292702"/>
    </source>
</evidence>
<dbReference type="GO" id="GO:0046976">
    <property type="term" value="F:histone H3K27 methyltransferase activity"/>
    <property type="evidence" value="ECO:0007669"/>
    <property type="project" value="TreeGrafter"/>
</dbReference>
<dbReference type="InterPro" id="IPR046341">
    <property type="entry name" value="SET_dom_sf"/>
</dbReference>
<dbReference type="PROSITE" id="PS50280">
    <property type="entry name" value="SET"/>
    <property type="match status" value="1"/>
</dbReference>
<name>A0A4R0RQH5_9APHY</name>
<proteinExistence type="predicted"/>
<feature type="domain" description="SET" evidence="4">
    <location>
        <begin position="439"/>
        <end position="556"/>
    </location>
</feature>
<dbReference type="PANTHER" id="PTHR45747:SF4">
    <property type="entry name" value="HISTONE-LYSINE N-METHYLTRANSFERASE E(Z)"/>
    <property type="match status" value="1"/>
</dbReference>
<keyword evidence="6" id="KW-1185">Reference proteome</keyword>
<dbReference type="Gene3D" id="2.170.270.10">
    <property type="entry name" value="SET domain"/>
    <property type="match status" value="1"/>
</dbReference>
<dbReference type="GO" id="GO:0003682">
    <property type="term" value="F:chromatin binding"/>
    <property type="evidence" value="ECO:0007669"/>
    <property type="project" value="TreeGrafter"/>
</dbReference>
<sequence>MNAFKRFSDVSSASPSTANTALPSEAQHHSEVDPKDPYDADVSGSLTSSLTTEVVELDGDMALYPAYEVAAPLYRNIRHGDDSNDMPFIPYSNEGFNWKQHALEYKRSAWQKPKQDPDQIIIALEVARRLHNTHGISPADVDATRILPMPLCSTAMKIGVLSIPKQAQVKHLQLSPLPVDVMLPPDPGNLKQNLQNMLNLFCANASCAQSLCMSHHISQYVLPDISSHPRIICNDTSKPCSPACFAVDGPDTQPPTVWTPQDISDVKLLLSLARDAVACDLAVICRKPCREIHAYMEKADASVSALPMQGPITANSDALIAKVDPLTIKNHALLHRYRFVFTTGHATPRRNASASPRASTVSAIADVTKIVLDDGKAALVATASSQVVGIVTLTARVSRRAASAILSFACPVDLVDIHVREKPITGACHNGQLQYDCSKLVEVKESAHGLGLFVQEKVKARDLIVEYLGEMIFEATCSSRDEVAKYRGRNYVFELNAEFSLDGLTAGNESRFINHSSDRNKVNCSVAIKLVNGDHRIGVFATKNISSGSELFLDYGPHFF</sequence>
<evidence type="ECO:0000313" key="5">
    <source>
        <dbReference type="EMBL" id="TCD71011.1"/>
    </source>
</evidence>
<keyword evidence="1" id="KW-0805">Transcription regulation</keyword>
<dbReference type="OrthoDB" id="6141102at2759"/>
<evidence type="ECO:0000256" key="3">
    <source>
        <dbReference type="SAM" id="MobiDB-lite"/>
    </source>
</evidence>
<evidence type="ECO:0000256" key="1">
    <source>
        <dbReference type="ARBA" id="ARBA00023015"/>
    </source>
</evidence>
<dbReference type="Pfam" id="PF00856">
    <property type="entry name" value="SET"/>
    <property type="match status" value="1"/>
</dbReference>
<dbReference type="InterPro" id="IPR001214">
    <property type="entry name" value="SET_dom"/>
</dbReference>
<dbReference type="SMART" id="SM00317">
    <property type="entry name" value="SET"/>
    <property type="match status" value="1"/>
</dbReference>
<evidence type="ECO:0000259" key="4">
    <source>
        <dbReference type="PROSITE" id="PS50280"/>
    </source>
</evidence>